<dbReference type="InterPro" id="IPR051603">
    <property type="entry name" value="Zinc-ADH_QOR/CCCR"/>
</dbReference>
<accession>A0A0F9SFX5</accession>
<dbReference type="Pfam" id="PF13602">
    <property type="entry name" value="ADH_zinc_N_2"/>
    <property type="match status" value="1"/>
</dbReference>
<dbReference type="InterPro" id="IPR036291">
    <property type="entry name" value="NAD(P)-bd_dom_sf"/>
</dbReference>
<feature type="domain" description="Enoyl reductase (ER)" evidence="7">
    <location>
        <begin position="11"/>
        <end position="329"/>
    </location>
</feature>
<dbReference type="AlphaFoldDB" id="A0A0F9SFX5"/>
<feature type="region of interest" description="Disordered" evidence="6">
    <location>
        <begin position="1"/>
        <end position="22"/>
    </location>
</feature>
<dbReference type="SUPFAM" id="SSF51735">
    <property type="entry name" value="NAD(P)-binding Rossmann-fold domains"/>
    <property type="match status" value="1"/>
</dbReference>
<keyword evidence="4" id="KW-0521">NADP</keyword>
<protein>
    <recommendedName>
        <fullName evidence="7">Enoyl reductase (ER) domain-containing protein</fullName>
    </recommendedName>
</protein>
<evidence type="ECO:0000256" key="3">
    <source>
        <dbReference type="ARBA" id="ARBA00022490"/>
    </source>
</evidence>
<gene>
    <name evidence="8" type="ORF">LCGC14_0524220</name>
</gene>
<evidence type="ECO:0000256" key="6">
    <source>
        <dbReference type="SAM" id="MobiDB-lite"/>
    </source>
</evidence>
<evidence type="ECO:0000259" key="7">
    <source>
        <dbReference type="SMART" id="SM00829"/>
    </source>
</evidence>
<dbReference type="InterPro" id="IPR014182">
    <property type="entry name" value="ADH_Zn_typ-1"/>
</dbReference>
<dbReference type="InterPro" id="IPR011032">
    <property type="entry name" value="GroES-like_sf"/>
</dbReference>
<reference evidence="8" key="1">
    <citation type="journal article" date="2015" name="Nature">
        <title>Complex archaea that bridge the gap between prokaryotes and eukaryotes.</title>
        <authorList>
            <person name="Spang A."/>
            <person name="Saw J.H."/>
            <person name="Jorgensen S.L."/>
            <person name="Zaremba-Niedzwiedzka K."/>
            <person name="Martijn J."/>
            <person name="Lind A.E."/>
            <person name="van Eijk R."/>
            <person name="Schleper C."/>
            <person name="Guy L."/>
            <person name="Ettema T.J."/>
        </authorList>
    </citation>
    <scope>NUCLEOTIDE SEQUENCE</scope>
</reference>
<dbReference type="Gene3D" id="3.40.50.720">
    <property type="entry name" value="NAD(P)-binding Rossmann-like Domain"/>
    <property type="match status" value="1"/>
</dbReference>
<evidence type="ECO:0000256" key="4">
    <source>
        <dbReference type="ARBA" id="ARBA00022857"/>
    </source>
</evidence>
<keyword evidence="5" id="KW-0694">RNA-binding</keyword>
<keyword evidence="3" id="KW-0963">Cytoplasm</keyword>
<comment type="subcellular location">
    <subcellularLocation>
        <location evidence="1">Cytoplasm</location>
    </subcellularLocation>
</comment>
<dbReference type="PANTHER" id="PTHR44154:SF1">
    <property type="entry name" value="QUINONE OXIDOREDUCTASE"/>
    <property type="match status" value="1"/>
</dbReference>
<evidence type="ECO:0000256" key="5">
    <source>
        <dbReference type="ARBA" id="ARBA00022884"/>
    </source>
</evidence>
<dbReference type="Gene3D" id="3.90.180.10">
    <property type="entry name" value="Medium-chain alcohol dehydrogenases, catalytic domain"/>
    <property type="match status" value="1"/>
</dbReference>
<dbReference type="PANTHER" id="PTHR44154">
    <property type="entry name" value="QUINONE OXIDOREDUCTASE"/>
    <property type="match status" value="1"/>
</dbReference>
<feature type="compositionally biased region" description="Polar residues" evidence="6">
    <location>
        <begin position="1"/>
        <end position="11"/>
    </location>
</feature>
<sequence>MNALGFSSNHGQPQQIQQPTPLPTGHDLLIKIDAIGVNPVDTKVIAGMKELLEAPRIVGWDATGTVIAAGPDTVLFKTGDKVFYAGDITRPGCYASHQLVDERIVGKAPSKLTPEQIAVMPLTSITAWEALFERLKITEDHDAGKNILIIGGAGGVGSIAIQLAKKIAKLNVTATASHLASIEWCKKMGADQIINHHGDLAHQYRAHGMRDPDYILCLNDTDQHFAAMADLIAPQGMICSIVESQQKQNLDKLKSKSAGFVWEFMFTRPMFKTHDLIAQHHLLNNIAKLLDEGHISSTLTENLGVMTAETIQKAHQQLLSGTTIGKLALTVTA</sequence>
<dbReference type="InterPro" id="IPR020843">
    <property type="entry name" value="ER"/>
</dbReference>
<dbReference type="SMART" id="SM00829">
    <property type="entry name" value="PKS_ER"/>
    <property type="match status" value="1"/>
</dbReference>
<evidence type="ECO:0000313" key="8">
    <source>
        <dbReference type="EMBL" id="KKN61232.1"/>
    </source>
</evidence>
<comment type="caution">
    <text evidence="8">The sequence shown here is derived from an EMBL/GenBank/DDBJ whole genome shotgun (WGS) entry which is preliminary data.</text>
</comment>
<dbReference type="InterPro" id="IPR002364">
    <property type="entry name" value="Quin_OxRdtase/zeta-crystal_CS"/>
</dbReference>
<dbReference type="SUPFAM" id="SSF50129">
    <property type="entry name" value="GroES-like"/>
    <property type="match status" value="1"/>
</dbReference>
<dbReference type="GO" id="GO:0016491">
    <property type="term" value="F:oxidoreductase activity"/>
    <property type="evidence" value="ECO:0007669"/>
    <property type="project" value="InterPro"/>
</dbReference>
<dbReference type="GO" id="GO:0005737">
    <property type="term" value="C:cytoplasm"/>
    <property type="evidence" value="ECO:0007669"/>
    <property type="project" value="UniProtKB-SubCell"/>
</dbReference>
<evidence type="ECO:0000256" key="2">
    <source>
        <dbReference type="ARBA" id="ARBA00011881"/>
    </source>
</evidence>
<proteinExistence type="predicted"/>
<dbReference type="GO" id="GO:0008270">
    <property type="term" value="F:zinc ion binding"/>
    <property type="evidence" value="ECO:0007669"/>
    <property type="project" value="InterPro"/>
</dbReference>
<dbReference type="Pfam" id="PF08240">
    <property type="entry name" value="ADH_N"/>
    <property type="match status" value="1"/>
</dbReference>
<organism evidence="8">
    <name type="scientific">marine sediment metagenome</name>
    <dbReference type="NCBI Taxonomy" id="412755"/>
    <lineage>
        <taxon>unclassified sequences</taxon>
        <taxon>metagenomes</taxon>
        <taxon>ecological metagenomes</taxon>
    </lineage>
</organism>
<dbReference type="InterPro" id="IPR013154">
    <property type="entry name" value="ADH-like_N"/>
</dbReference>
<evidence type="ECO:0000256" key="1">
    <source>
        <dbReference type="ARBA" id="ARBA00004496"/>
    </source>
</evidence>
<dbReference type="EMBL" id="LAZR01000666">
    <property type="protein sequence ID" value="KKN61232.1"/>
    <property type="molecule type" value="Genomic_DNA"/>
</dbReference>
<dbReference type="PROSITE" id="PS01162">
    <property type="entry name" value="QOR_ZETA_CRYSTAL"/>
    <property type="match status" value="1"/>
</dbReference>
<name>A0A0F9SFX5_9ZZZZ</name>
<dbReference type="NCBIfam" id="TIGR02817">
    <property type="entry name" value="adh_fam_1"/>
    <property type="match status" value="1"/>
</dbReference>
<dbReference type="CDD" id="cd08252">
    <property type="entry name" value="AL_MDR"/>
    <property type="match status" value="1"/>
</dbReference>
<dbReference type="GO" id="GO:0003723">
    <property type="term" value="F:RNA binding"/>
    <property type="evidence" value="ECO:0007669"/>
    <property type="project" value="UniProtKB-KW"/>
</dbReference>
<comment type="subunit">
    <text evidence="2">Homotetramer.</text>
</comment>